<keyword evidence="6" id="KW-0800">Toxin</keyword>
<keyword evidence="4 6" id="KW-0378">Hydrolase</keyword>
<feature type="binding site" evidence="6">
    <location>
        <position position="8"/>
    </location>
    <ligand>
        <name>Mg(2+)</name>
        <dbReference type="ChEBI" id="CHEBI:18420"/>
    </ligand>
</feature>
<keyword evidence="3 6" id="KW-0479">Metal-binding</keyword>
<dbReference type="EMBL" id="CP018762">
    <property type="protein sequence ID" value="APZ35746.1"/>
    <property type="molecule type" value="Genomic_DNA"/>
</dbReference>
<dbReference type="InterPro" id="IPR002716">
    <property type="entry name" value="PIN_dom"/>
</dbReference>
<evidence type="ECO:0000256" key="5">
    <source>
        <dbReference type="ARBA" id="ARBA00022842"/>
    </source>
</evidence>
<dbReference type="OrthoDB" id="4377304at2"/>
<protein>
    <recommendedName>
        <fullName evidence="6">Ribonuclease VapC</fullName>
        <shortName evidence="6">RNase VapC</shortName>
        <ecNumber evidence="6">3.1.-.-</ecNumber>
    </recommendedName>
    <alternativeName>
        <fullName evidence="6">Toxin VapC</fullName>
    </alternativeName>
</protein>
<evidence type="ECO:0000259" key="7">
    <source>
        <dbReference type="Pfam" id="PF01850"/>
    </source>
</evidence>
<dbReference type="Gene3D" id="3.40.50.1010">
    <property type="entry name" value="5'-nuclease"/>
    <property type="match status" value="1"/>
</dbReference>
<keyword evidence="1 6" id="KW-1277">Toxin-antitoxin system</keyword>
<dbReference type="SUPFAM" id="SSF88723">
    <property type="entry name" value="PIN domain-like"/>
    <property type="match status" value="1"/>
</dbReference>
<dbReference type="InterPro" id="IPR022907">
    <property type="entry name" value="VapC_family"/>
</dbReference>
<comment type="similarity">
    <text evidence="6">Belongs to the PINc/VapC protein family.</text>
</comment>
<name>A0A1P8UC59_9MICO</name>
<keyword evidence="9" id="KW-1185">Reference proteome</keyword>
<evidence type="ECO:0000256" key="2">
    <source>
        <dbReference type="ARBA" id="ARBA00022722"/>
    </source>
</evidence>
<evidence type="ECO:0000256" key="3">
    <source>
        <dbReference type="ARBA" id="ARBA00022723"/>
    </source>
</evidence>
<dbReference type="PANTHER" id="PTHR35901:SF1">
    <property type="entry name" value="EXONUCLEASE VAPC9"/>
    <property type="match status" value="1"/>
</dbReference>
<dbReference type="CDD" id="cd09873">
    <property type="entry name" value="PIN_Pae0151-like"/>
    <property type="match status" value="1"/>
</dbReference>
<evidence type="ECO:0000256" key="4">
    <source>
        <dbReference type="ARBA" id="ARBA00022801"/>
    </source>
</evidence>
<evidence type="ECO:0000256" key="6">
    <source>
        <dbReference type="HAMAP-Rule" id="MF_00265"/>
    </source>
</evidence>
<evidence type="ECO:0000313" key="9">
    <source>
        <dbReference type="Proteomes" id="UP000187185"/>
    </source>
</evidence>
<dbReference type="HAMAP" id="MF_00265">
    <property type="entry name" value="VapC_Nob1"/>
    <property type="match status" value="1"/>
</dbReference>
<evidence type="ECO:0000256" key="1">
    <source>
        <dbReference type="ARBA" id="ARBA00022649"/>
    </source>
</evidence>
<dbReference type="KEGG" id="maur:BOH66_04930"/>
<dbReference type="GO" id="GO:0004540">
    <property type="term" value="F:RNA nuclease activity"/>
    <property type="evidence" value="ECO:0007669"/>
    <property type="project" value="InterPro"/>
</dbReference>
<dbReference type="GO" id="GO:0016787">
    <property type="term" value="F:hydrolase activity"/>
    <property type="evidence" value="ECO:0007669"/>
    <property type="project" value="UniProtKB-KW"/>
</dbReference>
<dbReference type="PANTHER" id="PTHR35901">
    <property type="entry name" value="RIBONUCLEASE VAPC3"/>
    <property type="match status" value="1"/>
</dbReference>
<accession>A0A1P8UC59</accession>
<dbReference type="Proteomes" id="UP000187185">
    <property type="component" value="Chromosome"/>
</dbReference>
<feature type="domain" description="PIN" evidence="7">
    <location>
        <begin position="5"/>
        <end position="123"/>
    </location>
</feature>
<keyword evidence="5 6" id="KW-0460">Magnesium</keyword>
<dbReference type="STRING" id="36805.BOH66_04930"/>
<proteinExistence type="inferred from homology"/>
<dbReference type="GO" id="GO:0000287">
    <property type="term" value="F:magnesium ion binding"/>
    <property type="evidence" value="ECO:0007669"/>
    <property type="project" value="UniProtKB-UniRule"/>
</dbReference>
<feature type="binding site" evidence="6">
    <location>
        <position position="98"/>
    </location>
    <ligand>
        <name>Mg(2+)</name>
        <dbReference type="ChEBI" id="CHEBI:18420"/>
    </ligand>
</feature>
<dbReference type="GO" id="GO:0090729">
    <property type="term" value="F:toxin activity"/>
    <property type="evidence" value="ECO:0007669"/>
    <property type="project" value="UniProtKB-KW"/>
</dbReference>
<comment type="function">
    <text evidence="6">Toxic component of a toxin-antitoxin (TA) system. An RNase.</text>
</comment>
<comment type="cofactor">
    <cofactor evidence="6">
        <name>Mg(2+)</name>
        <dbReference type="ChEBI" id="CHEBI:18420"/>
    </cofactor>
</comment>
<dbReference type="InterPro" id="IPR029060">
    <property type="entry name" value="PIN-like_dom_sf"/>
</dbReference>
<dbReference type="AlphaFoldDB" id="A0A1P8UC59"/>
<organism evidence="8 9">
    <name type="scientific">Microbacterium aurum</name>
    <dbReference type="NCBI Taxonomy" id="36805"/>
    <lineage>
        <taxon>Bacteria</taxon>
        <taxon>Bacillati</taxon>
        <taxon>Actinomycetota</taxon>
        <taxon>Actinomycetes</taxon>
        <taxon>Micrococcales</taxon>
        <taxon>Microbacteriaceae</taxon>
        <taxon>Microbacterium</taxon>
    </lineage>
</organism>
<keyword evidence="2 6" id="KW-0540">Nuclease</keyword>
<evidence type="ECO:0000313" key="8">
    <source>
        <dbReference type="EMBL" id="APZ35746.1"/>
    </source>
</evidence>
<sequence length="133" mass="14057">MYDLVVVDASAVVLLVASSHDAGDRLAARLTNAVLHAPHILPVEVDSALRGLVAGRVLSEGEATAARQQAGRMPVDLWAWDALAERAWEMRSNLATYDAGYVALAEHIGATLVTADARLARAPGVRCAIEVFG</sequence>
<dbReference type="InterPro" id="IPR044153">
    <property type="entry name" value="PIN_Pae0151-like"/>
</dbReference>
<reference evidence="8 9" key="1">
    <citation type="submission" date="2016-12" db="EMBL/GenBank/DDBJ databases">
        <title>Complete genome sequence of Microbacterium aurum KACC 15219.</title>
        <authorList>
            <person name="Jung Y."/>
            <person name="Shin J.-H."/>
            <person name="Lee Y.-J."/>
            <person name="Yi H."/>
            <person name="Bahn Y.-S."/>
            <person name="Kim J.F."/>
            <person name="Lee D.-W."/>
        </authorList>
    </citation>
    <scope>NUCLEOTIDE SEQUENCE [LARGE SCALE GENOMIC DNA]</scope>
    <source>
        <strain evidence="8 9">KACC 15219</strain>
    </source>
</reference>
<gene>
    <name evidence="6" type="primary">vapC</name>
    <name evidence="8" type="ORF">BOH66_04930</name>
</gene>
<dbReference type="Pfam" id="PF01850">
    <property type="entry name" value="PIN"/>
    <property type="match status" value="1"/>
</dbReference>
<dbReference type="EC" id="3.1.-.-" evidence="6"/>
<dbReference type="InterPro" id="IPR051619">
    <property type="entry name" value="TypeII_TA_RNase_PINc/VapC"/>
</dbReference>